<sequence length="548" mass="58543">MLGWLAGVLWRLWLGQPLTHPIAHTDEDSYLNVARALAGGPGGFSSETPLFRRAGYPLLIAPAYLLGSDFAATYKIIQIVNAAVSALSLPLAYLLARRMFGLGRWAGLAAAFAAATVPAGVFWSLVGMTDAIMAPLLLGWFLAMHWWLRDAGRKRAAVTVGLLTGILYAVHIRGTILLAVYLGFLALALWRRRVPVRLAGLSLVPVALSAALNQAIILWLGDKVHLRGDIVGAGTLEVFTDADRLRVFAGSFGTNVWYMCVVTAGLAGLAWTVSAVEMLRPARDAAFRWTAGLALAGTFAVTAGAALILAGLPGDGDALYSRYVQAFVPFWLLFGVAALINEAALLRKPVLRYTVVPVLLLVAGGLFVAYRLRYAAEHGQRLGYGTFGGPDLITVTAGWARLRPYAGTVIALAGLAVLVLLTRLRALVIPALALIVAANAVTMSVMRDRLVEPLGERFSTPIDLAALGVGPGDRVALGGGMTREGYFVMYHEVYWQDLAHVPAGEPPADVDVVIGRYAPGVTWDGAAYGFVLLQASPKKGQIAVWRRQ</sequence>
<evidence type="ECO:0000313" key="2">
    <source>
        <dbReference type="EMBL" id="GID76365.1"/>
    </source>
</evidence>
<dbReference type="EMBL" id="BOMI01000098">
    <property type="protein sequence ID" value="GID76365.1"/>
    <property type="molecule type" value="Genomic_DNA"/>
</dbReference>
<feature type="transmembrane region" description="Helical" evidence="1">
    <location>
        <begin position="160"/>
        <end position="190"/>
    </location>
</feature>
<feature type="transmembrane region" description="Helical" evidence="1">
    <location>
        <begin position="256"/>
        <end position="274"/>
    </location>
</feature>
<feature type="transmembrane region" description="Helical" evidence="1">
    <location>
        <begin position="105"/>
        <end position="125"/>
    </location>
</feature>
<evidence type="ECO:0000313" key="3">
    <source>
        <dbReference type="Proteomes" id="UP000609879"/>
    </source>
</evidence>
<feature type="transmembrane region" description="Helical" evidence="1">
    <location>
        <begin position="131"/>
        <end position="148"/>
    </location>
</feature>
<evidence type="ECO:0000256" key="1">
    <source>
        <dbReference type="SAM" id="Phobius"/>
    </source>
</evidence>
<organism evidence="2 3">
    <name type="scientific">Paractinoplanes deccanensis</name>
    <dbReference type="NCBI Taxonomy" id="113561"/>
    <lineage>
        <taxon>Bacteria</taxon>
        <taxon>Bacillati</taxon>
        <taxon>Actinomycetota</taxon>
        <taxon>Actinomycetes</taxon>
        <taxon>Micromonosporales</taxon>
        <taxon>Micromonosporaceae</taxon>
        <taxon>Paractinoplanes</taxon>
    </lineage>
</organism>
<feature type="transmembrane region" description="Helical" evidence="1">
    <location>
        <begin position="286"/>
        <end position="312"/>
    </location>
</feature>
<name>A0ABQ3Y948_9ACTN</name>
<feature type="transmembrane region" description="Helical" evidence="1">
    <location>
        <begin position="196"/>
        <end position="220"/>
    </location>
</feature>
<keyword evidence="3" id="KW-1185">Reference proteome</keyword>
<gene>
    <name evidence="2" type="ORF">Ade02nite_50060</name>
</gene>
<keyword evidence="1" id="KW-1133">Transmembrane helix</keyword>
<feature type="transmembrane region" description="Helical" evidence="1">
    <location>
        <begin position="427"/>
        <end position="446"/>
    </location>
</feature>
<keyword evidence="1" id="KW-0812">Transmembrane</keyword>
<dbReference type="Proteomes" id="UP000609879">
    <property type="component" value="Unassembled WGS sequence"/>
</dbReference>
<protein>
    <recommendedName>
        <fullName evidence="4">Glycosyltransferase RgtA/B/C/D-like domain-containing protein</fullName>
    </recommendedName>
</protein>
<reference evidence="2 3" key="1">
    <citation type="submission" date="2021-01" db="EMBL/GenBank/DDBJ databases">
        <title>Whole genome shotgun sequence of Actinoplanes deccanensis NBRC 13994.</title>
        <authorList>
            <person name="Komaki H."/>
            <person name="Tamura T."/>
        </authorList>
    </citation>
    <scope>NUCLEOTIDE SEQUENCE [LARGE SCALE GENOMIC DNA]</scope>
    <source>
        <strain evidence="2 3">NBRC 13994</strain>
    </source>
</reference>
<feature type="transmembrane region" description="Helical" evidence="1">
    <location>
        <begin position="350"/>
        <end position="372"/>
    </location>
</feature>
<proteinExistence type="predicted"/>
<comment type="caution">
    <text evidence="2">The sequence shown here is derived from an EMBL/GenBank/DDBJ whole genome shotgun (WGS) entry which is preliminary data.</text>
</comment>
<evidence type="ECO:0008006" key="4">
    <source>
        <dbReference type="Google" id="ProtNLM"/>
    </source>
</evidence>
<keyword evidence="1" id="KW-0472">Membrane</keyword>
<accession>A0ABQ3Y948</accession>
<feature type="transmembrane region" description="Helical" evidence="1">
    <location>
        <begin position="402"/>
        <end position="421"/>
    </location>
</feature>
<feature type="transmembrane region" description="Helical" evidence="1">
    <location>
        <begin position="324"/>
        <end position="344"/>
    </location>
</feature>